<evidence type="ECO:0000313" key="1">
    <source>
        <dbReference type="EMBL" id="CAB4014475.1"/>
    </source>
</evidence>
<proteinExistence type="predicted"/>
<organism evidence="1 2">
    <name type="scientific">Paramuricea clavata</name>
    <name type="common">Red gorgonian</name>
    <name type="synonym">Violescent sea-whip</name>
    <dbReference type="NCBI Taxonomy" id="317549"/>
    <lineage>
        <taxon>Eukaryota</taxon>
        <taxon>Metazoa</taxon>
        <taxon>Cnidaria</taxon>
        <taxon>Anthozoa</taxon>
        <taxon>Octocorallia</taxon>
        <taxon>Malacalcyonacea</taxon>
        <taxon>Plexauridae</taxon>
        <taxon>Paramuricea</taxon>
    </lineage>
</organism>
<reference evidence="1" key="1">
    <citation type="submission" date="2020-04" db="EMBL/GenBank/DDBJ databases">
        <authorList>
            <person name="Alioto T."/>
            <person name="Alioto T."/>
            <person name="Gomez Garrido J."/>
        </authorList>
    </citation>
    <scope>NUCLEOTIDE SEQUENCE</scope>
    <source>
        <strain evidence="1">A484AB</strain>
    </source>
</reference>
<gene>
    <name evidence="1" type="ORF">PACLA_8A088750</name>
</gene>
<feature type="non-terminal residue" evidence="1">
    <location>
        <position position="135"/>
    </location>
</feature>
<evidence type="ECO:0000313" key="2">
    <source>
        <dbReference type="Proteomes" id="UP001152795"/>
    </source>
</evidence>
<protein>
    <submittedName>
        <fullName evidence="1">Uncharacterized protein</fullName>
    </submittedName>
</protein>
<dbReference type="EMBL" id="CACRXK020008317">
    <property type="protein sequence ID" value="CAB4014475.1"/>
    <property type="molecule type" value="Genomic_DNA"/>
</dbReference>
<keyword evidence="2" id="KW-1185">Reference proteome</keyword>
<name>A0A6S7I6V5_PARCT</name>
<sequence length="135" mass="14930">MKSLSTLIVAALICFVGILLGPAQFTDGESAKTCCQKKNVPPECNFLCESNHGSIGFVTKWKCRAKYYATIKTCEVEDAIDYVKMFGQKLTESVAKGFENLRDTIKNKLKVATDFAKLTVNELKEIPQDVLGSLQ</sequence>
<dbReference type="AlphaFoldDB" id="A0A6S7I6V5"/>
<dbReference type="Proteomes" id="UP001152795">
    <property type="component" value="Unassembled WGS sequence"/>
</dbReference>
<accession>A0A6S7I6V5</accession>
<comment type="caution">
    <text evidence="1">The sequence shown here is derived from an EMBL/GenBank/DDBJ whole genome shotgun (WGS) entry which is preliminary data.</text>
</comment>